<dbReference type="AlphaFoldDB" id="A0A0X3PYY3"/>
<feature type="non-terminal residue" evidence="2">
    <location>
        <position position="224"/>
    </location>
</feature>
<name>A0A0X3PYY3_SCHSO</name>
<protein>
    <submittedName>
        <fullName evidence="2">Uncharacterized protein</fullName>
    </submittedName>
</protein>
<organism evidence="2">
    <name type="scientific">Schistocephalus solidus</name>
    <name type="common">Tapeworm</name>
    <dbReference type="NCBI Taxonomy" id="70667"/>
    <lineage>
        <taxon>Eukaryota</taxon>
        <taxon>Metazoa</taxon>
        <taxon>Spiralia</taxon>
        <taxon>Lophotrochozoa</taxon>
        <taxon>Platyhelminthes</taxon>
        <taxon>Cestoda</taxon>
        <taxon>Eucestoda</taxon>
        <taxon>Diphyllobothriidea</taxon>
        <taxon>Diphyllobothriidae</taxon>
        <taxon>Schistocephalus</taxon>
    </lineage>
</organism>
<feature type="compositionally biased region" description="Polar residues" evidence="1">
    <location>
        <begin position="24"/>
        <end position="41"/>
    </location>
</feature>
<gene>
    <name evidence="2" type="ORF">TR165220</name>
</gene>
<accession>A0A0X3PYY3</accession>
<feature type="compositionally biased region" description="Polar residues" evidence="1">
    <location>
        <begin position="53"/>
        <end position="83"/>
    </location>
</feature>
<evidence type="ECO:0000256" key="1">
    <source>
        <dbReference type="SAM" id="MobiDB-lite"/>
    </source>
</evidence>
<feature type="compositionally biased region" description="Polar residues" evidence="1">
    <location>
        <begin position="96"/>
        <end position="107"/>
    </location>
</feature>
<reference evidence="2" key="1">
    <citation type="submission" date="2016-01" db="EMBL/GenBank/DDBJ databases">
        <title>Reference transcriptome for the parasite Schistocephalus solidus: insights into the molecular evolution of parasitism.</title>
        <authorList>
            <person name="Hebert F.O."/>
            <person name="Grambauer S."/>
            <person name="Barber I."/>
            <person name="Landry C.R."/>
            <person name="Aubin-Horth N."/>
        </authorList>
    </citation>
    <scope>NUCLEOTIDE SEQUENCE</scope>
</reference>
<proteinExistence type="predicted"/>
<evidence type="ECO:0000313" key="2">
    <source>
        <dbReference type="EMBL" id="JAP55217.1"/>
    </source>
</evidence>
<feature type="region of interest" description="Disordered" evidence="1">
    <location>
        <begin position="24"/>
        <end position="112"/>
    </location>
</feature>
<feature type="non-terminal residue" evidence="2">
    <location>
        <position position="1"/>
    </location>
</feature>
<sequence length="224" mass="24035">STASPSEAPANSARKPTLINLLGSQENSTSFFRSQDGSTPPITIPSLPVTPGKPTQISSSKTSPAKVSTTRKPQKFSLSTKTTPLRLPISPKNIPIPTTSNFQLSPRSHTEADKRNIQAFSPKNSASVPPTAVHLPPRSQFSLRSFPQLSLNTKGPAGLLDSPDLLCHLNSNNLQYPVQGFPGHAPIASSCAQFPFLSFPPPYFTPIHPHQARMIPPFFPVQGG</sequence>
<dbReference type="EMBL" id="GEEE01008008">
    <property type="protein sequence ID" value="JAP55217.1"/>
    <property type="molecule type" value="Transcribed_RNA"/>
</dbReference>